<dbReference type="RefSeq" id="WP_001345525.1">
    <property type="nucleotide sequence ID" value="NZ_AP022811.1"/>
</dbReference>
<name>A0A0E1IKP2_ECOLX</name>
<organism evidence="1 7">
    <name type="scientific">Escherichia coli</name>
    <dbReference type="NCBI Taxonomy" id="562"/>
    <lineage>
        <taxon>Bacteria</taxon>
        <taxon>Pseudomonadati</taxon>
        <taxon>Pseudomonadota</taxon>
        <taxon>Gammaproteobacteria</taxon>
        <taxon>Enterobacterales</taxon>
        <taxon>Enterobacteriaceae</taxon>
        <taxon>Escherichia</taxon>
    </lineage>
</organism>
<reference evidence="7 8" key="4">
    <citation type="submission" date="2019-12" db="EMBL/GenBank/DDBJ databases">
        <title>Enteriobacteria Tanzani isolates_8377-8380.</title>
        <authorList>
            <person name="Subbiah M."/>
            <person name="Call D."/>
        </authorList>
    </citation>
    <scope>NUCLEOTIDE SEQUENCE [LARGE SCALE GENOMIC DNA]</scope>
    <source>
        <strain evidence="2 8">8378wH8</strain>
        <strain evidence="1 7">8379wE6</strain>
    </source>
</reference>
<accession>A0A0E1IKP2</accession>
<dbReference type="Proteomes" id="UP000255057">
    <property type="component" value="Unassembled WGS sequence"/>
</dbReference>
<dbReference type="InterPro" id="IPR000801">
    <property type="entry name" value="Esterase-like"/>
</dbReference>
<dbReference type="GO" id="GO:0016787">
    <property type="term" value="F:hydrolase activity"/>
    <property type="evidence" value="ECO:0007669"/>
    <property type="project" value="UniProtKB-KW"/>
</dbReference>
<dbReference type="AlphaFoldDB" id="A0A0E1IKP2"/>
<evidence type="ECO:0000313" key="2">
    <source>
        <dbReference type="EMBL" id="MWT20248.1"/>
    </source>
</evidence>
<dbReference type="EMBL" id="WTRC01000032">
    <property type="protein sequence ID" value="MWT20248.1"/>
    <property type="molecule type" value="Genomic_DNA"/>
</dbReference>
<reference evidence="3 5" key="1">
    <citation type="journal article" date="2015" name="Genome Announc.">
        <title>Draft Genome Sequences of Human-Pathogenic Escherichia coli O26:H11 Strains Carrying the stx2 Gene Only and Circulating in France.</title>
        <authorList>
            <person name="Delannoy S."/>
            <person name="Mariani-Kurkdjian P."/>
            <person name="Bonacorsi S."/>
            <person name="Liguori S."/>
            <person name="Ison S.A."/>
            <person name="Fach P."/>
        </authorList>
    </citation>
    <scope>NUCLEOTIDE SEQUENCE [LARGE SCALE GENOMIC DNA]</scope>
    <source>
        <strain evidence="3 5">34870</strain>
    </source>
</reference>
<dbReference type="Proteomes" id="UP000036331">
    <property type="component" value="Unassembled WGS sequence"/>
</dbReference>
<dbReference type="PANTHER" id="PTHR48098">
    <property type="entry name" value="ENTEROCHELIN ESTERASE-RELATED"/>
    <property type="match status" value="1"/>
</dbReference>
<dbReference type="Proteomes" id="UP000462410">
    <property type="component" value="Unassembled WGS sequence"/>
</dbReference>
<evidence type="ECO:0000313" key="1">
    <source>
        <dbReference type="EMBL" id="MWR87565.1"/>
    </source>
</evidence>
<dbReference type="EMBL" id="WTQQ01000029">
    <property type="protein sequence ID" value="MWR87565.1"/>
    <property type="molecule type" value="Genomic_DNA"/>
</dbReference>
<evidence type="ECO:0000313" key="4">
    <source>
        <dbReference type="EMBL" id="STN14531.1"/>
    </source>
</evidence>
<evidence type="ECO:0000313" key="3">
    <source>
        <dbReference type="EMBL" id="PBN66908.1"/>
    </source>
</evidence>
<evidence type="ECO:0000313" key="7">
    <source>
        <dbReference type="Proteomes" id="UP000436482"/>
    </source>
</evidence>
<evidence type="ECO:0000313" key="5">
    <source>
        <dbReference type="Proteomes" id="UP000036331"/>
    </source>
</evidence>
<dbReference type="Gene3D" id="3.40.50.1820">
    <property type="entry name" value="alpha/beta hydrolase"/>
    <property type="match status" value="1"/>
</dbReference>
<dbReference type="SUPFAM" id="SSF53474">
    <property type="entry name" value="alpha/beta-Hydrolases"/>
    <property type="match status" value="1"/>
</dbReference>
<dbReference type="EMBL" id="LDXE02000012">
    <property type="protein sequence ID" value="PBN66908.1"/>
    <property type="molecule type" value="Genomic_DNA"/>
</dbReference>
<sequence>MNDIENYGNRYHVLQSFPMPQLASSREIRILLPASYYESDVSYPVLYMHDGQNLFDKSVSFGPHVWDIPEAVDAFFPNSQYDGVIIVGIDNASSHGKFSRMDEYSPWPRNTSFPLPGWDPDVDYSGGKGALYVDFIVNTLKNYIDSNFRTLPDRNNTAIAGSSMGAYISLFAAILRLDVFSKVGVFSPALWFNDSAMLNFIQENNIFADLTVYLDVGTLETSGMREDFPEVYISGAEKLCVSLRKQRNVTIDYHLWGGDTHSESAWAKRFPEMLKLFYC</sequence>
<dbReference type="Proteomes" id="UP000436482">
    <property type="component" value="Unassembled WGS sequence"/>
</dbReference>
<dbReference type="Pfam" id="PF00756">
    <property type="entry name" value="Esterase"/>
    <property type="match status" value="1"/>
</dbReference>
<dbReference type="PANTHER" id="PTHR48098:SF6">
    <property type="entry name" value="FERRI-BACILLIBACTIN ESTERASE BESA"/>
    <property type="match status" value="1"/>
</dbReference>
<evidence type="ECO:0000313" key="6">
    <source>
        <dbReference type="Proteomes" id="UP000255057"/>
    </source>
</evidence>
<gene>
    <name evidence="3" type="ORF">ABE91_030075</name>
    <name evidence="2" type="ORF">GP965_04790</name>
    <name evidence="1" type="ORF">GP979_04435</name>
    <name evidence="4" type="ORF">NCTC8960_04922</name>
</gene>
<evidence type="ECO:0000313" key="8">
    <source>
        <dbReference type="Proteomes" id="UP000462410"/>
    </source>
</evidence>
<protein>
    <submittedName>
        <fullName evidence="1">Alpha/beta hydrolase</fullName>
    </submittedName>
    <submittedName>
        <fullName evidence="3">Esterase</fullName>
    </submittedName>
</protein>
<reference evidence="4 6" key="3">
    <citation type="submission" date="2018-06" db="EMBL/GenBank/DDBJ databases">
        <authorList>
            <consortium name="Pathogen Informatics"/>
            <person name="Doyle S."/>
        </authorList>
    </citation>
    <scope>NUCLEOTIDE SEQUENCE [LARGE SCALE GENOMIC DNA]</scope>
    <source>
        <strain evidence="4 6">NCTC8960</strain>
    </source>
</reference>
<proteinExistence type="predicted"/>
<reference evidence="3" key="2">
    <citation type="submission" date="2017-03" db="EMBL/GenBank/DDBJ databases">
        <title>The mobilome is the main driver of stx2-positive O26:H11 Escherichia coli strains evolution.</title>
        <authorList>
            <person name="Delannoy S."/>
            <person name="Mariani-Kurkdjian P."/>
            <person name="Webb H.E."/>
            <person name="Bonacorsi S."/>
            <person name="Fach P."/>
        </authorList>
    </citation>
    <scope>NUCLEOTIDE SEQUENCE</scope>
    <source>
        <strain evidence="3">34870</strain>
    </source>
</reference>
<dbReference type="InterPro" id="IPR050583">
    <property type="entry name" value="Mycobacterial_A85_antigen"/>
</dbReference>
<keyword evidence="1" id="KW-0378">Hydrolase</keyword>
<dbReference type="InterPro" id="IPR029058">
    <property type="entry name" value="AB_hydrolase_fold"/>
</dbReference>
<dbReference type="EMBL" id="UGFO01000006">
    <property type="protein sequence ID" value="STN14531.1"/>
    <property type="molecule type" value="Genomic_DNA"/>
</dbReference>